<evidence type="ECO:0000256" key="1">
    <source>
        <dbReference type="SAM" id="Phobius"/>
    </source>
</evidence>
<proteinExistence type="predicted"/>
<keyword evidence="1" id="KW-0472">Membrane</keyword>
<evidence type="ECO:0008006" key="4">
    <source>
        <dbReference type="Google" id="ProtNLM"/>
    </source>
</evidence>
<comment type="caution">
    <text evidence="2">The sequence shown here is derived from an EMBL/GenBank/DDBJ whole genome shotgun (WGS) entry which is preliminary data.</text>
</comment>
<keyword evidence="1" id="KW-0812">Transmembrane</keyword>
<organism evidence="2 3">
    <name type="scientific">Salegentibacter salinarum</name>
    <dbReference type="NCBI Taxonomy" id="447422"/>
    <lineage>
        <taxon>Bacteria</taxon>
        <taxon>Pseudomonadati</taxon>
        <taxon>Bacteroidota</taxon>
        <taxon>Flavobacteriia</taxon>
        <taxon>Flavobacteriales</taxon>
        <taxon>Flavobacteriaceae</taxon>
        <taxon>Salegentibacter</taxon>
    </lineage>
</organism>
<dbReference type="OrthoDB" id="1190115at2"/>
<feature type="transmembrane region" description="Helical" evidence="1">
    <location>
        <begin position="12"/>
        <end position="33"/>
    </location>
</feature>
<reference evidence="2 3" key="1">
    <citation type="submission" date="2015-10" db="EMBL/GenBank/DDBJ databases">
        <title>Draft genome sequence of Salegentibacter salinarum KCTC 12975.</title>
        <authorList>
            <person name="Lin W."/>
            <person name="Zheng Q."/>
        </authorList>
    </citation>
    <scope>NUCLEOTIDE SEQUENCE [LARGE SCALE GENOMIC DNA]</scope>
    <source>
        <strain evidence="2 3">KCTC 12975</strain>
    </source>
</reference>
<dbReference type="EMBL" id="LKTS01000025">
    <property type="protein sequence ID" value="PKD18028.1"/>
    <property type="molecule type" value="Genomic_DNA"/>
</dbReference>
<dbReference type="Proteomes" id="UP000232673">
    <property type="component" value="Unassembled WGS sequence"/>
</dbReference>
<sequence length="109" mass="12523">MALLKRLKGASLMETLTASVIVVIVFMIANLSFSNIFLSTIKSNSFELENRKQELKYLIRNGKLELPYFGEGAYWNESIQQSAQGKYVILEIINDRNNKIWTDTLVFNN</sequence>
<protein>
    <recommendedName>
        <fullName evidence="4">N-terminal cleavage protein</fullName>
    </recommendedName>
</protein>
<dbReference type="STRING" id="447422.SAMN05660903_03704"/>
<dbReference type="RefSeq" id="WP_079714648.1">
    <property type="nucleotide sequence ID" value="NZ_FUZC01000026.1"/>
</dbReference>
<keyword evidence="3" id="KW-1185">Reference proteome</keyword>
<evidence type="ECO:0000313" key="2">
    <source>
        <dbReference type="EMBL" id="PKD18028.1"/>
    </source>
</evidence>
<gene>
    <name evidence="2" type="ORF">APR41_18110</name>
</gene>
<keyword evidence="1" id="KW-1133">Transmembrane helix</keyword>
<evidence type="ECO:0000313" key="3">
    <source>
        <dbReference type="Proteomes" id="UP000232673"/>
    </source>
</evidence>
<dbReference type="AlphaFoldDB" id="A0A2N0TTM4"/>
<name>A0A2N0TTM4_9FLAO</name>
<accession>A0A2N0TTM4</accession>